<evidence type="ECO:0000313" key="2">
    <source>
        <dbReference type="EMBL" id="CDM81148.1"/>
    </source>
</evidence>
<dbReference type="HOGENOM" id="CLU_848401_0_0_1"/>
<dbReference type="Gene3D" id="3.40.50.720">
    <property type="entry name" value="NAD(P)-binding Rossmann-like Domain"/>
    <property type="match status" value="1"/>
</dbReference>
<organism evidence="2">
    <name type="scientific">Triticum aestivum</name>
    <name type="common">Wheat</name>
    <dbReference type="NCBI Taxonomy" id="4565"/>
    <lineage>
        <taxon>Eukaryota</taxon>
        <taxon>Viridiplantae</taxon>
        <taxon>Streptophyta</taxon>
        <taxon>Embryophyta</taxon>
        <taxon>Tracheophyta</taxon>
        <taxon>Spermatophyta</taxon>
        <taxon>Magnoliopsida</taxon>
        <taxon>Liliopsida</taxon>
        <taxon>Poales</taxon>
        <taxon>Poaceae</taxon>
        <taxon>BOP clade</taxon>
        <taxon>Pooideae</taxon>
        <taxon>Triticodae</taxon>
        <taxon>Triticeae</taxon>
        <taxon>Triticinae</taxon>
        <taxon>Triticum</taxon>
    </lineage>
</organism>
<feature type="compositionally biased region" description="Basic and acidic residues" evidence="1">
    <location>
        <begin position="50"/>
        <end position="72"/>
    </location>
</feature>
<dbReference type="AlphaFoldDB" id="A0A077RSE2"/>
<feature type="region of interest" description="Disordered" evidence="1">
    <location>
        <begin position="47"/>
        <end position="77"/>
    </location>
</feature>
<name>A0A077RSE2_WHEAT</name>
<protein>
    <submittedName>
        <fullName evidence="2">Uncharacterized protein</fullName>
    </submittedName>
</protein>
<evidence type="ECO:0000256" key="1">
    <source>
        <dbReference type="SAM" id="MobiDB-lite"/>
    </source>
</evidence>
<accession>A0A077RSE2</accession>
<sequence>MAEGPSPPLCRCRMTHMSRTPVWISAATEEGLTAAIIPCPSFVLWSSGGGEERGGGDSKPRLDQEGGDREGAFGDVPDPYPVCPADTVFPALLSCPVAPSLQAQLPDKDAQVDTSPMYVKGDPFAKTIYQDSEVGPRKRNRDEEDIIPVAELNEVIKNVAETVFDEQHRSFEYMDRDWLTKGEYETLEFRKKAHPPQFYEVKILHTKYGITECQALSSAIPDLVDRFHVTVSHDPQVSSMLSWLSSDFSWKESSSEELHYVLANLEGGVGLKATDYLGDCRSCLFDANAGAMLGDGSFKLFAWFNHQRSYGQRCTDMILHMAKKSRVD</sequence>
<proteinExistence type="predicted"/>
<gene>
    <name evidence="2" type="ORF">TRAES_3BF146700060CFD_c1</name>
</gene>
<dbReference type="EMBL" id="HG670306">
    <property type="protein sequence ID" value="CDM81148.1"/>
    <property type="molecule type" value="Genomic_DNA"/>
</dbReference>
<dbReference type="Gene3D" id="3.30.360.10">
    <property type="entry name" value="Dihydrodipicolinate Reductase, domain 2"/>
    <property type="match status" value="1"/>
</dbReference>
<reference evidence="2" key="1">
    <citation type="journal article" date="2014" name="Science">
        <title>Structural and functional partitioning of bread wheat chromosome 3B.</title>
        <authorList>
            <person name="Choulet F."/>
            <person name="Alberti A."/>
            <person name="Theil S."/>
            <person name="Glover N."/>
            <person name="Barbe V."/>
            <person name="Daron J."/>
            <person name="Pingault L."/>
            <person name="Sourdille P."/>
            <person name="Couloux A."/>
            <person name="Paux E."/>
            <person name="Leroy P."/>
            <person name="Mangenot S."/>
            <person name="Guilhot N."/>
            <person name="Le Gouis J."/>
            <person name="Balfourier F."/>
            <person name="Alaux M."/>
            <person name="Jamilloux V."/>
            <person name="Poulain J."/>
            <person name="Durand C."/>
            <person name="Bellec A."/>
            <person name="Gaspin C."/>
            <person name="Safar J."/>
            <person name="Dolezel J."/>
            <person name="Rogers J."/>
            <person name="Vandepoele K."/>
            <person name="Aury J.M."/>
            <person name="Mayer K."/>
            <person name="Berges H."/>
            <person name="Quesneville H."/>
            <person name="Wincker P."/>
            <person name="Feuillet C."/>
        </authorList>
    </citation>
    <scope>NUCLEOTIDE SEQUENCE</scope>
</reference>